<proteinExistence type="predicted"/>
<evidence type="ECO:0000256" key="1">
    <source>
        <dbReference type="SAM" id="MobiDB-lite"/>
    </source>
</evidence>
<feature type="compositionally biased region" description="Basic and acidic residues" evidence="1">
    <location>
        <begin position="211"/>
        <end position="242"/>
    </location>
</feature>
<comment type="caution">
    <text evidence="2">The sequence shown here is derived from an EMBL/GenBank/DDBJ whole genome shotgun (WGS) entry which is preliminary data.</text>
</comment>
<keyword evidence="3" id="KW-1185">Reference proteome</keyword>
<evidence type="ECO:0000313" key="3">
    <source>
        <dbReference type="Proteomes" id="UP000617340"/>
    </source>
</evidence>
<gene>
    <name evidence="2" type="ORF">HZH68_001514</name>
</gene>
<reference evidence="2" key="1">
    <citation type="journal article" date="2020" name="G3 (Bethesda)">
        <title>High-Quality Assemblies for Three Invasive Social Wasps from the &lt;i&gt;Vespula&lt;/i&gt; Genus.</title>
        <authorList>
            <person name="Harrop T.W.R."/>
            <person name="Guhlin J."/>
            <person name="McLaughlin G.M."/>
            <person name="Permina E."/>
            <person name="Stockwell P."/>
            <person name="Gilligan J."/>
            <person name="Le Lec M.F."/>
            <person name="Gruber M.A.M."/>
            <person name="Quinn O."/>
            <person name="Lovegrove M."/>
            <person name="Duncan E.J."/>
            <person name="Remnant E.J."/>
            <person name="Van Eeckhoven J."/>
            <person name="Graham B."/>
            <person name="Knapp R.A."/>
            <person name="Langford K.W."/>
            <person name="Kronenberg Z."/>
            <person name="Press M.O."/>
            <person name="Eacker S.M."/>
            <person name="Wilson-Rankin E.E."/>
            <person name="Purcell J."/>
            <person name="Lester P.J."/>
            <person name="Dearden P.K."/>
        </authorList>
    </citation>
    <scope>NUCLEOTIDE SEQUENCE</scope>
    <source>
        <strain evidence="2">Linc-1</strain>
    </source>
</reference>
<organism evidence="2 3">
    <name type="scientific">Vespula germanica</name>
    <name type="common">German yellow jacket</name>
    <name type="synonym">Paravespula germanica</name>
    <dbReference type="NCBI Taxonomy" id="30212"/>
    <lineage>
        <taxon>Eukaryota</taxon>
        <taxon>Metazoa</taxon>
        <taxon>Ecdysozoa</taxon>
        <taxon>Arthropoda</taxon>
        <taxon>Hexapoda</taxon>
        <taxon>Insecta</taxon>
        <taxon>Pterygota</taxon>
        <taxon>Neoptera</taxon>
        <taxon>Endopterygota</taxon>
        <taxon>Hymenoptera</taxon>
        <taxon>Apocrita</taxon>
        <taxon>Aculeata</taxon>
        <taxon>Vespoidea</taxon>
        <taxon>Vespidae</taxon>
        <taxon>Vespinae</taxon>
        <taxon>Vespula</taxon>
    </lineage>
</organism>
<feature type="region of interest" description="Disordered" evidence="1">
    <location>
        <begin position="265"/>
        <end position="338"/>
    </location>
</feature>
<dbReference type="EMBL" id="JACSDZ010000001">
    <property type="protein sequence ID" value="KAF7418861.1"/>
    <property type="molecule type" value="Genomic_DNA"/>
</dbReference>
<sequence>MSSGNELQGEKEILQAKLQSNARNRRGKAQSANGKNSGRIRLSLGLLRVVLRENPWNFRCGSGRTERHTEFAITVNSKGGRGPAMVIYNNRMTEDIRPLGEISRRSMADVKFHRKLSKLVAPGTRLNGEEKDELFAFFPYSNHFPDPWPFLYSLVPNELPLRPTICLSHLPAINSEDKKGTLSVSASSPDPRQCPYLGKFTVTGVNHNQRNTRESRRNQHQESLTSRHEGEKVRHAQERIVEDRRGRSKIDFELEKRRANNEYLVRERMGRRARSNRNNRSHRDQQESSSSSRLVSEPQELVHREHGSRLKAKKREKISDELGNDEDGDDGSSRSKRNSKMTDFLEDFTEFAHMKQFWMPNFDDVGTSAILEVDDDEYFGDYPDTKKAPKKRSSQGVRSYKSMSFADLTRMRRDLENLVHEEEVTSETREKREEVESRCNAEITTLTVGCSTADRMEFQSDCVDEDAVTAYSCHGRWIDAEGTQFVIATPLARRTTWSNDNNRPQPYRNTQRLCFMYKESGGVVSLTASPVACQRGIPPPAPMLAFNATSTGSESIDSRCRRSVYGGEQRADASSDVPDDTPADGGGRDI</sequence>
<feature type="region of interest" description="Disordered" evidence="1">
    <location>
        <begin position="548"/>
        <end position="590"/>
    </location>
</feature>
<dbReference type="AlphaFoldDB" id="A0A834U6X3"/>
<protein>
    <submittedName>
        <fullName evidence="2">Uncharacterized protein</fullName>
    </submittedName>
</protein>
<accession>A0A834U6X3</accession>
<feature type="region of interest" description="Disordered" evidence="1">
    <location>
        <begin position="180"/>
        <end position="242"/>
    </location>
</feature>
<evidence type="ECO:0000313" key="2">
    <source>
        <dbReference type="EMBL" id="KAF7418861.1"/>
    </source>
</evidence>
<feature type="compositionally biased region" description="Low complexity" evidence="1">
    <location>
        <begin position="287"/>
        <end position="299"/>
    </location>
</feature>
<name>A0A834U6X3_VESGE</name>
<feature type="compositionally biased region" description="Basic residues" evidence="1">
    <location>
        <begin position="271"/>
        <end position="280"/>
    </location>
</feature>
<dbReference type="Proteomes" id="UP000617340">
    <property type="component" value="Unassembled WGS sequence"/>
</dbReference>